<dbReference type="GO" id="GO:0061750">
    <property type="term" value="F:acid sphingomyelin phosphodiesterase activity"/>
    <property type="evidence" value="ECO:0007669"/>
    <property type="project" value="TreeGrafter"/>
</dbReference>
<keyword evidence="5" id="KW-1185">Reference proteome</keyword>
<organism evidence="4 5">
    <name type="scientific">Ridgeia piscesae</name>
    <name type="common">Tubeworm</name>
    <dbReference type="NCBI Taxonomy" id="27915"/>
    <lineage>
        <taxon>Eukaryota</taxon>
        <taxon>Metazoa</taxon>
        <taxon>Spiralia</taxon>
        <taxon>Lophotrochozoa</taxon>
        <taxon>Annelida</taxon>
        <taxon>Polychaeta</taxon>
        <taxon>Sedentaria</taxon>
        <taxon>Canalipalpata</taxon>
        <taxon>Sabellida</taxon>
        <taxon>Siboglinidae</taxon>
        <taxon>Ridgeia</taxon>
    </lineage>
</organism>
<evidence type="ECO:0000313" key="5">
    <source>
        <dbReference type="Proteomes" id="UP001209878"/>
    </source>
</evidence>
<evidence type="ECO:0000256" key="1">
    <source>
        <dbReference type="ARBA" id="ARBA00022801"/>
    </source>
</evidence>
<dbReference type="EMBL" id="JAODUO010000340">
    <property type="protein sequence ID" value="KAK2182686.1"/>
    <property type="molecule type" value="Genomic_DNA"/>
</dbReference>
<dbReference type="GO" id="GO:0005764">
    <property type="term" value="C:lysosome"/>
    <property type="evidence" value="ECO:0007669"/>
    <property type="project" value="TreeGrafter"/>
</dbReference>
<reference evidence="4" key="1">
    <citation type="journal article" date="2023" name="Mol. Biol. Evol.">
        <title>Third-Generation Sequencing Reveals the Adaptive Role of the Epigenome in Three Deep-Sea Polychaetes.</title>
        <authorList>
            <person name="Perez M."/>
            <person name="Aroh O."/>
            <person name="Sun Y."/>
            <person name="Lan Y."/>
            <person name="Juniper S.K."/>
            <person name="Young C.R."/>
            <person name="Angers B."/>
            <person name="Qian P.Y."/>
        </authorList>
    </citation>
    <scope>NUCLEOTIDE SEQUENCE</scope>
    <source>
        <strain evidence="4">R07B-5</strain>
    </source>
</reference>
<dbReference type="AlphaFoldDB" id="A0AAD9L407"/>
<name>A0AAD9L407_RIDPI</name>
<dbReference type="Pfam" id="PF19272">
    <property type="entry name" value="ASMase_C"/>
    <property type="match status" value="1"/>
</dbReference>
<proteinExistence type="predicted"/>
<sequence length="189" mass="21943">MSLPPFPRYESTVVAQFFGHTHFDHLEIFYDTETFQRALSVAYIAPSVTTYDHLNPGYRVFTVEGPHPNSSWAILDHETYIMNLTEANLSDNPQWTKEYSAKETYGLSSLAPADWDNLVQRMVSNDTILQTFFRLYWKSHSPTTTCGHHCKKQYLCEIVTGRSHDPHMCRQFDLSITEAMLYRKAKTFC</sequence>
<keyword evidence="2" id="KW-0325">Glycoprotein</keyword>
<protein>
    <recommendedName>
        <fullName evidence="3">Sphingomyelin phosphodiesterase C-terminal domain-containing protein</fullName>
    </recommendedName>
</protein>
<gene>
    <name evidence="4" type="ORF">NP493_338g01022</name>
</gene>
<dbReference type="GO" id="GO:0016020">
    <property type="term" value="C:membrane"/>
    <property type="evidence" value="ECO:0007669"/>
    <property type="project" value="GOC"/>
</dbReference>
<dbReference type="GO" id="GO:0005615">
    <property type="term" value="C:extracellular space"/>
    <property type="evidence" value="ECO:0007669"/>
    <property type="project" value="TreeGrafter"/>
</dbReference>
<dbReference type="GO" id="GO:0006685">
    <property type="term" value="P:sphingomyelin catabolic process"/>
    <property type="evidence" value="ECO:0007669"/>
    <property type="project" value="TreeGrafter"/>
</dbReference>
<accession>A0AAD9L407</accession>
<feature type="domain" description="Sphingomyelin phosphodiesterase C-terminal" evidence="3">
    <location>
        <begin position="51"/>
        <end position="159"/>
    </location>
</feature>
<dbReference type="Proteomes" id="UP001209878">
    <property type="component" value="Unassembled WGS sequence"/>
</dbReference>
<dbReference type="InterPro" id="IPR029052">
    <property type="entry name" value="Metallo-depent_PP-like"/>
</dbReference>
<evidence type="ECO:0000313" key="4">
    <source>
        <dbReference type="EMBL" id="KAK2182686.1"/>
    </source>
</evidence>
<dbReference type="GO" id="GO:0046513">
    <property type="term" value="P:ceramide biosynthetic process"/>
    <property type="evidence" value="ECO:0007669"/>
    <property type="project" value="TreeGrafter"/>
</dbReference>
<dbReference type="InterPro" id="IPR045473">
    <property type="entry name" value="ASM_C"/>
</dbReference>
<evidence type="ECO:0000256" key="2">
    <source>
        <dbReference type="ARBA" id="ARBA00023180"/>
    </source>
</evidence>
<dbReference type="PANTHER" id="PTHR10340">
    <property type="entry name" value="SPHINGOMYELIN PHOSPHODIESTERASE"/>
    <property type="match status" value="1"/>
</dbReference>
<comment type="caution">
    <text evidence="4">The sequence shown here is derived from an EMBL/GenBank/DDBJ whole genome shotgun (WGS) entry which is preliminary data.</text>
</comment>
<evidence type="ECO:0000259" key="3">
    <source>
        <dbReference type="Pfam" id="PF19272"/>
    </source>
</evidence>
<keyword evidence="1" id="KW-0378">Hydrolase</keyword>
<dbReference type="PANTHER" id="PTHR10340:SF34">
    <property type="entry name" value="SPHINGOMYELIN PHOSPHODIESTERASE"/>
    <property type="match status" value="1"/>
</dbReference>
<dbReference type="SUPFAM" id="SSF56300">
    <property type="entry name" value="Metallo-dependent phosphatases"/>
    <property type="match status" value="1"/>
</dbReference>